<evidence type="ECO:0000256" key="1">
    <source>
        <dbReference type="SAM" id="Phobius"/>
    </source>
</evidence>
<evidence type="ECO:0000313" key="2">
    <source>
        <dbReference type="EMBL" id="KAH8023144.1"/>
    </source>
</evidence>
<evidence type="ECO:0000313" key="3">
    <source>
        <dbReference type="Proteomes" id="UP000821866"/>
    </source>
</evidence>
<dbReference type="SUPFAM" id="SSF53822">
    <property type="entry name" value="Periplasmic binding protein-like I"/>
    <property type="match status" value="1"/>
</dbReference>
<keyword evidence="3" id="KW-1185">Reference proteome</keyword>
<dbReference type="VEuPathDB" id="VectorBase:LOC119171524"/>
<keyword evidence="1" id="KW-1133">Transmembrane helix</keyword>
<reference evidence="2" key="1">
    <citation type="journal article" date="2020" name="Cell">
        <title>Large-Scale Comparative Analyses of Tick Genomes Elucidate Their Genetic Diversity and Vector Capacities.</title>
        <authorList>
            <consortium name="Tick Genome and Microbiome Consortium (TIGMIC)"/>
            <person name="Jia N."/>
            <person name="Wang J."/>
            <person name="Shi W."/>
            <person name="Du L."/>
            <person name="Sun Y."/>
            <person name="Zhan W."/>
            <person name="Jiang J.F."/>
            <person name="Wang Q."/>
            <person name="Zhang B."/>
            <person name="Ji P."/>
            <person name="Bell-Sakyi L."/>
            <person name="Cui X.M."/>
            <person name="Yuan T.T."/>
            <person name="Jiang B.G."/>
            <person name="Yang W.F."/>
            <person name="Lam T.T."/>
            <person name="Chang Q.C."/>
            <person name="Ding S.J."/>
            <person name="Wang X.J."/>
            <person name="Zhu J.G."/>
            <person name="Ruan X.D."/>
            <person name="Zhao L."/>
            <person name="Wei J.T."/>
            <person name="Ye R.Z."/>
            <person name="Que T.C."/>
            <person name="Du C.H."/>
            <person name="Zhou Y.H."/>
            <person name="Cheng J.X."/>
            <person name="Dai P.F."/>
            <person name="Guo W.B."/>
            <person name="Han X.H."/>
            <person name="Huang E.J."/>
            <person name="Li L.F."/>
            <person name="Wei W."/>
            <person name="Gao Y.C."/>
            <person name="Liu J.Z."/>
            <person name="Shao H.Z."/>
            <person name="Wang X."/>
            <person name="Wang C.C."/>
            <person name="Yang T.C."/>
            <person name="Huo Q.B."/>
            <person name="Li W."/>
            <person name="Chen H.Y."/>
            <person name="Chen S.E."/>
            <person name="Zhou L.G."/>
            <person name="Ni X.B."/>
            <person name="Tian J.H."/>
            <person name="Sheng Y."/>
            <person name="Liu T."/>
            <person name="Pan Y.S."/>
            <person name="Xia L.Y."/>
            <person name="Li J."/>
            <person name="Zhao F."/>
            <person name="Cao W.C."/>
        </authorList>
    </citation>
    <scope>NUCLEOTIDE SEQUENCE</scope>
    <source>
        <strain evidence="2">Rmic-2018</strain>
    </source>
</reference>
<dbReference type="InterPro" id="IPR028082">
    <property type="entry name" value="Peripla_BP_I"/>
</dbReference>
<sequence length="164" mass="18216">MGTPDPPPLKIEVVYVEKGSDVAWQNVLYQVVANYFGVNKSFSDVPGRTIHWPGGKRVPPPDTPRCGFDGSKCSDEELPKYAIVSGVLSGLVVILCIVFFFIYRRAFANRTLSGRKQRTEISHKALQAGSRVGLDDMENPLGRYLQLTSAPLQEIRFSNEPDES</sequence>
<accession>A0A9J6DML3</accession>
<organism evidence="2 3">
    <name type="scientific">Rhipicephalus microplus</name>
    <name type="common">Cattle tick</name>
    <name type="synonym">Boophilus microplus</name>
    <dbReference type="NCBI Taxonomy" id="6941"/>
    <lineage>
        <taxon>Eukaryota</taxon>
        <taxon>Metazoa</taxon>
        <taxon>Ecdysozoa</taxon>
        <taxon>Arthropoda</taxon>
        <taxon>Chelicerata</taxon>
        <taxon>Arachnida</taxon>
        <taxon>Acari</taxon>
        <taxon>Parasitiformes</taxon>
        <taxon>Ixodida</taxon>
        <taxon>Ixodoidea</taxon>
        <taxon>Ixodidae</taxon>
        <taxon>Rhipicephalinae</taxon>
        <taxon>Rhipicephalus</taxon>
        <taxon>Boophilus</taxon>
    </lineage>
</organism>
<dbReference type="EMBL" id="JABSTU010000008">
    <property type="protein sequence ID" value="KAH8023144.1"/>
    <property type="molecule type" value="Genomic_DNA"/>
</dbReference>
<dbReference type="AlphaFoldDB" id="A0A9J6DML3"/>
<proteinExistence type="predicted"/>
<keyword evidence="1" id="KW-0472">Membrane</keyword>
<name>A0A9J6DML3_RHIMP</name>
<gene>
    <name evidence="2" type="ORF">HPB51_011258</name>
</gene>
<comment type="caution">
    <text evidence="2">The sequence shown here is derived from an EMBL/GenBank/DDBJ whole genome shotgun (WGS) entry which is preliminary data.</text>
</comment>
<keyword evidence="1" id="KW-0812">Transmembrane</keyword>
<protein>
    <submittedName>
        <fullName evidence="2">Uncharacterized protein</fullName>
    </submittedName>
</protein>
<dbReference type="Proteomes" id="UP000821866">
    <property type="component" value="Chromosome 6"/>
</dbReference>
<reference evidence="2" key="2">
    <citation type="submission" date="2021-09" db="EMBL/GenBank/DDBJ databases">
        <authorList>
            <person name="Jia N."/>
            <person name="Wang J."/>
            <person name="Shi W."/>
            <person name="Du L."/>
            <person name="Sun Y."/>
            <person name="Zhan W."/>
            <person name="Jiang J."/>
            <person name="Wang Q."/>
            <person name="Zhang B."/>
            <person name="Ji P."/>
            <person name="Sakyi L.B."/>
            <person name="Cui X."/>
            <person name="Yuan T."/>
            <person name="Jiang B."/>
            <person name="Yang W."/>
            <person name="Lam T.T.-Y."/>
            <person name="Chang Q."/>
            <person name="Ding S."/>
            <person name="Wang X."/>
            <person name="Zhu J."/>
            <person name="Ruan X."/>
            <person name="Zhao L."/>
            <person name="Wei J."/>
            <person name="Que T."/>
            <person name="Du C."/>
            <person name="Cheng J."/>
            <person name="Dai P."/>
            <person name="Han X."/>
            <person name="Huang E."/>
            <person name="Gao Y."/>
            <person name="Liu J."/>
            <person name="Shao H."/>
            <person name="Ye R."/>
            <person name="Li L."/>
            <person name="Wei W."/>
            <person name="Wang X."/>
            <person name="Wang C."/>
            <person name="Huo Q."/>
            <person name="Li W."/>
            <person name="Guo W."/>
            <person name="Chen H."/>
            <person name="Chen S."/>
            <person name="Zhou L."/>
            <person name="Zhou L."/>
            <person name="Ni X."/>
            <person name="Tian J."/>
            <person name="Zhou Y."/>
            <person name="Sheng Y."/>
            <person name="Liu T."/>
            <person name="Pan Y."/>
            <person name="Xia L."/>
            <person name="Li J."/>
            <person name="Zhao F."/>
            <person name="Cao W."/>
        </authorList>
    </citation>
    <scope>NUCLEOTIDE SEQUENCE</scope>
    <source>
        <strain evidence="2">Rmic-2018</strain>
        <tissue evidence="2">Larvae</tissue>
    </source>
</reference>
<feature type="transmembrane region" description="Helical" evidence="1">
    <location>
        <begin position="81"/>
        <end position="103"/>
    </location>
</feature>
<dbReference type="Gene3D" id="3.40.50.2300">
    <property type="match status" value="1"/>
</dbReference>